<dbReference type="GeneID" id="42778635"/>
<gene>
    <name evidence="4" type="ORF">D1866_02825</name>
    <name evidence="3" type="ORF">GFB69_12165</name>
</gene>
<proteinExistence type="predicted"/>
<dbReference type="Pfam" id="PF18902">
    <property type="entry name" value="DUF5658"/>
    <property type="match status" value="1"/>
</dbReference>
<name>A0A650CTV7_ACIAM</name>
<dbReference type="AlphaFoldDB" id="A0A650CTV7"/>
<organism evidence="4 5">
    <name type="scientific">Acidianus ambivalens</name>
    <name type="common">Desulfurolobus ambivalens</name>
    <dbReference type="NCBI Taxonomy" id="2283"/>
    <lineage>
        <taxon>Archaea</taxon>
        <taxon>Thermoproteota</taxon>
        <taxon>Thermoprotei</taxon>
        <taxon>Sulfolobales</taxon>
        <taxon>Sulfolobaceae</taxon>
        <taxon>Acidianus</taxon>
    </lineage>
</organism>
<evidence type="ECO:0000259" key="2">
    <source>
        <dbReference type="Pfam" id="PF18902"/>
    </source>
</evidence>
<evidence type="ECO:0000256" key="1">
    <source>
        <dbReference type="SAM" id="Phobius"/>
    </source>
</evidence>
<dbReference type="EMBL" id="CP045482">
    <property type="protein sequence ID" value="QGR21072.1"/>
    <property type="molecule type" value="Genomic_DNA"/>
</dbReference>
<accession>A0A650CTV7</accession>
<keyword evidence="1" id="KW-0472">Membrane</keyword>
<evidence type="ECO:0000313" key="6">
    <source>
        <dbReference type="Proteomes" id="UP000474054"/>
    </source>
</evidence>
<feature type="transmembrane region" description="Helical" evidence="1">
    <location>
        <begin position="43"/>
        <end position="63"/>
    </location>
</feature>
<dbReference type="Proteomes" id="UP000474054">
    <property type="component" value="Unassembled WGS sequence"/>
</dbReference>
<dbReference type="RefSeq" id="WP_152943255.1">
    <property type="nucleotide sequence ID" value="NZ_CP045482.1"/>
</dbReference>
<dbReference type="Proteomes" id="UP000426328">
    <property type="component" value="Chromosome"/>
</dbReference>
<keyword evidence="1" id="KW-1133">Transmembrane helix</keyword>
<feature type="transmembrane region" description="Helical" evidence="1">
    <location>
        <begin position="69"/>
        <end position="93"/>
    </location>
</feature>
<keyword evidence="1" id="KW-0812">Transmembrane</keyword>
<protein>
    <recommendedName>
        <fullName evidence="2">DUF5658 domain-containing protein</fullName>
    </recommendedName>
</protein>
<reference evidence="4 5" key="2">
    <citation type="submission" date="2019-10" db="EMBL/GenBank/DDBJ databases">
        <title>Genome Sequences from Six Type Strain Members of the Archaeal Family Sulfolobaceae: Acidianus ambivalens, Acidianus infernus, Metallosphaera prunae, Stygiolobus azoricus, Sulfolobus metallicus, and Sulfurisphaera ohwakuensis.</title>
        <authorList>
            <person name="Counts J.A."/>
            <person name="Kelly R.M."/>
        </authorList>
    </citation>
    <scope>NUCLEOTIDE SEQUENCE [LARGE SCALE GENOMIC DNA]</scope>
    <source>
        <strain evidence="4 5">LEI 10</strain>
    </source>
</reference>
<dbReference type="KEGG" id="aamb:D1866_02825"/>
<sequence>MNVIDIIAFYGIQFDDYWTTILGLKRGAEEKNPMAVPFVDSPLLLAMYKFGLGTFALLLILVMMQISNVFWYVLYADLLGEAVIVVNNTLAIYRHKVRR</sequence>
<evidence type="ECO:0000313" key="3">
    <source>
        <dbReference type="EMBL" id="MQL56435.1"/>
    </source>
</evidence>
<reference evidence="3 6" key="1">
    <citation type="submission" date="2019-10" db="EMBL/GenBank/DDBJ databases">
        <title>Comparative genomics of sulfur disproportionating microorganisms.</title>
        <authorList>
            <person name="Ward L.M."/>
            <person name="Bertran E."/>
            <person name="Johnston D."/>
        </authorList>
    </citation>
    <scope>NUCLEOTIDE SEQUENCE [LARGE SCALE GENOMIC DNA]</scope>
    <source>
        <strain evidence="3 6">DSM 3772</strain>
    </source>
</reference>
<feature type="domain" description="DUF5658" evidence="2">
    <location>
        <begin position="7"/>
        <end position="92"/>
    </location>
</feature>
<evidence type="ECO:0000313" key="5">
    <source>
        <dbReference type="Proteomes" id="UP000426328"/>
    </source>
</evidence>
<evidence type="ECO:0000313" key="4">
    <source>
        <dbReference type="EMBL" id="QGR21072.1"/>
    </source>
</evidence>
<dbReference type="EMBL" id="WHYS01000004">
    <property type="protein sequence ID" value="MQL56435.1"/>
    <property type="molecule type" value="Genomic_DNA"/>
</dbReference>
<keyword evidence="5" id="KW-1185">Reference proteome</keyword>
<dbReference type="InterPro" id="IPR043717">
    <property type="entry name" value="DUF5658"/>
</dbReference>